<name>A0A0H2WFT9_BURMA</name>
<dbReference type="Pfam" id="PF11065">
    <property type="entry name" value="DUF2866"/>
    <property type="match status" value="1"/>
</dbReference>
<dbReference type="KEGG" id="bma:BMA1573"/>
<sequence>MQPVFFYACPGCLPHDAEKGSVLKRSHQASAQPRTYNVRGCRVSEPIGAPWGGGCRIVEWIGGDGRIARRVAAVNVTEAEVYAMIRRPVEGRRYLMSDDEQMPRDTLPRR</sequence>
<proteinExistence type="predicted"/>
<keyword evidence="2" id="KW-1185">Reference proteome</keyword>
<evidence type="ECO:0008006" key="3">
    <source>
        <dbReference type="Google" id="ProtNLM"/>
    </source>
</evidence>
<accession>A0A0H2WFT9</accession>
<dbReference type="HOGENOM" id="CLU_188933_0_0_4"/>
<protein>
    <recommendedName>
        <fullName evidence="3">DUF2866 domain-containing protein</fullName>
    </recommendedName>
</protein>
<dbReference type="Proteomes" id="UP000006693">
    <property type="component" value="Chromosome 1"/>
</dbReference>
<dbReference type="EMBL" id="CP000010">
    <property type="protein sequence ID" value="AAU47925.1"/>
    <property type="molecule type" value="Genomic_DNA"/>
</dbReference>
<reference evidence="1 2" key="1">
    <citation type="journal article" date="2004" name="Proc. Natl. Acad. Sci. U.S.A.">
        <title>Structural flexibility in the Burkholderia mallei genome.</title>
        <authorList>
            <person name="Nierman W.C."/>
            <person name="DeShazer D."/>
            <person name="Kim H.S."/>
            <person name="Tettelin H."/>
            <person name="Nelson K.E."/>
            <person name="Feldblyum T."/>
            <person name="Ulrich R.L."/>
            <person name="Ronning C.M."/>
            <person name="Brinkac L.M."/>
            <person name="Daugherty S.C."/>
            <person name="Davidsen T.D."/>
            <person name="Deboy R.T."/>
            <person name="Dimitrov G."/>
            <person name="Dodson R.J."/>
            <person name="Durkin A.S."/>
            <person name="Gwinn M.L."/>
            <person name="Haft D.H."/>
            <person name="Khouri H."/>
            <person name="Kolonay J.F."/>
            <person name="Madupu R."/>
            <person name="Mohammoud Y."/>
            <person name="Nelson W.C."/>
            <person name="Radune D."/>
            <person name="Romero C.M."/>
            <person name="Sarria S."/>
            <person name="Selengut J."/>
            <person name="Shamblin C."/>
            <person name="Sullivan S.A."/>
            <person name="White O."/>
            <person name="Yu Y."/>
            <person name="Zafar N."/>
            <person name="Zhou L."/>
            <person name="Fraser C.M."/>
        </authorList>
    </citation>
    <scope>NUCLEOTIDE SEQUENCE [LARGE SCALE GENOMIC DNA]</scope>
    <source>
        <strain evidence="1 2">ATCC 23344</strain>
    </source>
</reference>
<dbReference type="PATRIC" id="fig|243160.12.peg.1620"/>
<dbReference type="AlphaFoldDB" id="A0A0H2WFT9"/>
<evidence type="ECO:0000313" key="2">
    <source>
        <dbReference type="Proteomes" id="UP000006693"/>
    </source>
</evidence>
<dbReference type="InterPro" id="IPR021294">
    <property type="entry name" value="DUF2866"/>
</dbReference>
<dbReference type="eggNOG" id="ENOG50316QK">
    <property type="taxonomic scope" value="Bacteria"/>
</dbReference>
<gene>
    <name evidence="1" type="ordered locus">BMA1573</name>
</gene>
<organism evidence="1 2">
    <name type="scientific">Burkholderia mallei (strain ATCC 23344)</name>
    <dbReference type="NCBI Taxonomy" id="243160"/>
    <lineage>
        <taxon>Bacteria</taxon>
        <taxon>Pseudomonadati</taxon>
        <taxon>Pseudomonadota</taxon>
        <taxon>Betaproteobacteria</taxon>
        <taxon>Burkholderiales</taxon>
        <taxon>Burkholderiaceae</taxon>
        <taxon>Burkholderia</taxon>
        <taxon>pseudomallei group</taxon>
    </lineage>
</organism>
<evidence type="ECO:0000313" key="1">
    <source>
        <dbReference type="EMBL" id="AAU47925.1"/>
    </source>
</evidence>